<sequence>MSKVSVTSKCNFFVKSYSDLSEKRNQHHYNQQPLIGEFLSFQDELSKSRLIIQSLSEHCSSKTGDVRRKKATQWIKSALATDLKHVSLPASKPTQSPARKTFTLIAQEVNNNLEDSTRERNSGSRERKERLSRAASDLRNLVKEE</sequence>
<protein>
    <recommendedName>
        <fullName evidence="2">DUF6857 domain-containing protein</fullName>
    </recommendedName>
</protein>
<dbReference type="InterPro" id="IPR049172">
    <property type="entry name" value="DUF6857_pln"/>
</dbReference>
<dbReference type="Proteomes" id="UP001642260">
    <property type="component" value="Unassembled WGS sequence"/>
</dbReference>
<dbReference type="EMBL" id="CAKOAT010645154">
    <property type="protein sequence ID" value="CAH8385042.1"/>
    <property type="molecule type" value="Genomic_DNA"/>
</dbReference>
<keyword evidence="4" id="KW-1185">Reference proteome</keyword>
<accession>A0ABC8LNU0</accession>
<evidence type="ECO:0000259" key="2">
    <source>
        <dbReference type="Pfam" id="PF21647"/>
    </source>
</evidence>
<proteinExistence type="predicted"/>
<gene>
    <name evidence="3" type="ORF">ERUC_LOCUS37525</name>
</gene>
<dbReference type="AlphaFoldDB" id="A0ABC8LNU0"/>
<evidence type="ECO:0000313" key="4">
    <source>
        <dbReference type="Proteomes" id="UP001642260"/>
    </source>
</evidence>
<feature type="domain" description="DUF6857" evidence="2">
    <location>
        <begin position="15"/>
        <end position="132"/>
    </location>
</feature>
<dbReference type="InterPro" id="IPR010341">
    <property type="entry name" value="DUF936_pln"/>
</dbReference>
<evidence type="ECO:0000256" key="1">
    <source>
        <dbReference type="SAM" id="MobiDB-lite"/>
    </source>
</evidence>
<dbReference type="Pfam" id="PF21647">
    <property type="entry name" value="DUF6857"/>
    <property type="match status" value="1"/>
</dbReference>
<evidence type="ECO:0000313" key="3">
    <source>
        <dbReference type="EMBL" id="CAH8385042.1"/>
    </source>
</evidence>
<reference evidence="3 4" key="1">
    <citation type="submission" date="2022-03" db="EMBL/GenBank/DDBJ databases">
        <authorList>
            <person name="Macdonald S."/>
            <person name="Ahmed S."/>
            <person name="Newling K."/>
        </authorList>
    </citation>
    <scope>NUCLEOTIDE SEQUENCE [LARGE SCALE GENOMIC DNA]</scope>
</reference>
<organism evidence="3 4">
    <name type="scientific">Eruca vesicaria subsp. sativa</name>
    <name type="common">Garden rocket</name>
    <name type="synonym">Eruca sativa</name>
    <dbReference type="NCBI Taxonomy" id="29727"/>
    <lineage>
        <taxon>Eukaryota</taxon>
        <taxon>Viridiplantae</taxon>
        <taxon>Streptophyta</taxon>
        <taxon>Embryophyta</taxon>
        <taxon>Tracheophyta</taxon>
        <taxon>Spermatophyta</taxon>
        <taxon>Magnoliopsida</taxon>
        <taxon>eudicotyledons</taxon>
        <taxon>Gunneridae</taxon>
        <taxon>Pentapetalae</taxon>
        <taxon>rosids</taxon>
        <taxon>malvids</taxon>
        <taxon>Brassicales</taxon>
        <taxon>Brassicaceae</taxon>
        <taxon>Brassiceae</taxon>
        <taxon>Eruca</taxon>
    </lineage>
</organism>
<feature type="region of interest" description="Disordered" evidence="1">
    <location>
        <begin position="108"/>
        <end position="145"/>
    </location>
</feature>
<feature type="compositionally biased region" description="Basic and acidic residues" evidence="1">
    <location>
        <begin position="115"/>
        <end position="132"/>
    </location>
</feature>
<comment type="caution">
    <text evidence="3">The sequence shown here is derived from an EMBL/GenBank/DDBJ whole genome shotgun (WGS) entry which is preliminary data.</text>
</comment>
<dbReference type="PANTHER" id="PTHR31928:SF12">
    <property type="entry name" value="DUF3741 DOMAIN-CONTAINING PROTEIN"/>
    <property type="match status" value="1"/>
</dbReference>
<dbReference type="PANTHER" id="PTHR31928">
    <property type="entry name" value="EXPRESSED PROTEIN"/>
    <property type="match status" value="1"/>
</dbReference>
<name>A0ABC8LNU0_ERUVS</name>